<evidence type="ECO:0000256" key="2">
    <source>
        <dbReference type="SAM" id="Phobius"/>
    </source>
</evidence>
<feature type="compositionally biased region" description="Acidic residues" evidence="1">
    <location>
        <begin position="157"/>
        <end position="166"/>
    </location>
</feature>
<evidence type="ECO:0000256" key="1">
    <source>
        <dbReference type="SAM" id="MobiDB-lite"/>
    </source>
</evidence>
<comment type="caution">
    <text evidence="3">The sequence shown here is derived from an EMBL/GenBank/DDBJ whole genome shotgun (WGS) entry which is preliminary data.</text>
</comment>
<protein>
    <submittedName>
        <fullName evidence="3">Uncharacterized protein</fullName>
    </submittedName>
</protein>
<name>A0AA39XTM2_9PEZI</name>
<keyword evidence="4" id="KW-1185">Reference proteome</keyword>
<dbReference type="Proteomes" id="UP001175001">
    <property type="component" value="Unassembled WGS sequence"/>
</dbReference>
<feature type="region of interest" description="Disordered" evidence="1">
    <location>
        <begin position="122"/>
        <end position="166"/>
    </location>
</feature>
<feature type="transmembrane region" description="Helical" evidence="2">
    <location>
        <begin position="6"/>
        <end position="30"/>
    </location>
</feature>
<proteinExistence type="predicted"/>
<keyword evidence="2" id="KW-1133">Transmembrane helix</keyword>
<evidence type="ECO:0000313" key="4">
    <source>
        <dbReference type="Proteomes" id="UP001175001"/>
    </source>
</evidence>
<reference evidence="3" key="1">
    <citation type="submission" date="2023-06" db="EMBL/GenBank/DDBJ databases">
        <title>Multi-omics analyses reveal the molecular pathogenesis toolkit of Lasiodiplodia hormozganensis, a cross-kingdom pathogen.</title>
        <authorList>
            <person name="Felix C."/>
            <person name="Meneses R."/>
            <person name="Goncalves M.F.M."/>
            <person name="Tilleman L."/>
            <person name="Duarte A.S."/>
            <person name="Jorrin-Novo J.V."/>
            <person name="Van De Peer Y."/>
            <person name="Deforce D."/>
            <person name="Van Nieuwerburgh F."/>
            <person name="Esteves A.C."/>
            <person name="Alves A."/>
        </authorList>
    </citation>
    <scope>NUCLEOTIDE SEQUENCE</scope>
    <source>
        <strain evidence="3">CBS 339.90</strain>
    </source>
</reference>
<gene>
    <name evidence="3" type="ORF">DIS24_g9779</name>
</gene>
<keyword evidence="2" id="KW-0812">Transmembrane</keyword>
<keyword evidence="2" id="KW-0472">Membrane</keyword>
<sequence length="191" mass="20653">MAIDGNGIAIALILSILFSTYISTLIYGIVEERRLRHANHRDVEAANNNNNNNTIPRPIAAHLGPTIELNNNLPTSSPILRSANGILHHPSPVYPARLQRARVRFEACTDSCCRDPFELESAMPAPEPAVSPSSIYGSDDDDKSVPVAPDDAFSVGSDDEEDDGLDGMEAVELDDPLSEIMEKEVFPGGCI</sequence>
<evidence type="ECO:0000313" key="3">
    <source>
        <dbReference type="EMBL" id="KAK0640004.1"/>
    </source>
</evidence>
<accession>A0AA39XTM2</accession>
<organism evidence="3 4">
    <name type="scientific">Lasiodiplodia hormozganensis</name>
    <dbReference type="NCBI Taxonomy" id="869390"/>
    <lineage>
        <taxon>Eukaryota</taxon>
        <taxon>Fungi</taxon>
        <taxon>Dikarya</taxon>
        <taxon>Ascomycota</taxon>
        <taxon>Pezizomycotina</taxon>
        <taxon>Dothideomycetes</taxon>
        <taxon>Dothideomycetes incertae sedis</taxon>
        <taxon>Botryosphaeriales</taxon>
        <taxon>Botryosphaeriaceae</taxon>
        <taxon>Lasiodiplodia</taxon>
    </lineage>
</organism>
<dbReference type="AlphaFoldDB" id="A0AA39XTM2"/>
<dbReference type="EMBL" id="JAUJDW010000092">
    <property type="protein sequence ID" value="KAK0640004.1"/>
    <property type="molecule type" value="Genomic_DNA"/>
</dbReference>